<reference evidence="1 2" key="1">
    <citation type="submission" date="2013-03" db="EMBL/GenBank/DDBJ databases">
        <title>Salinisphaera dokdonensis CL-ES53 Genome Sequencing.</title>
        <authorList>
            <person name="Li C."/>
            <person name="Lai Q."/>
            <person name="Shao Z."/>
        </authorList>
    </citation>
    <scope>NUCLEOTIDE SEQUENCE [LARGE SCALE GENOMIC DNA]</scope>
    <source>
        <strain evidence="1 2">CL-ES53</strain>
    </source>
</reference>
<evidence type="ECO:0000313" key="2">
    <source>
        <dbReference type="Proteomes" id="UP001460888"/>
    </source>
</evidence>
<sequence length="375" mass="43546">METVGVNLSGKHVFLISDADKFFFLLADSLITKLSVDPNAIVAVVYKSGRRVGDIQRISGVGYYSHEQLALEDYLLAKSLTFMSLRSWNSYIAKEIIDLDPRIIQKLFVFITDDEVARWVMNVQKNGELSPDPDQYISEHCVYVLKKIQYFICPENYFKKVISNVLERSDLKFYDASIVFDILPNESSSQLFDVFKNENNARSVKKRILFGTKSTGWRSLILLLRFLFNRSSSFDFEFFVFVNKYRKILVECYLIYKRALGHSNVNVVYLSHLPPEAYNSLVAICSHVILQGRGGASTARLYVKWARGELLVKKNTPNSYFFKDVYGVAIEEYSDRSELVDILIREPNEQRYRENRNIIVREEVRSLKVLSKVYW</sequence>
<accession>A0ABV2AVY0</accession>
<dbReference type="Proteomes" id="UP001460888">
    <property type="component" value="Unassembled WGS sequence"/>
</dbReference>
<evidence type="ECO:0000313" key="1">
    <source>
        <dbReference type="EMBL" id="MES1927745.1"/>
    </source>
</evidence>
<comment type="caution">
    <text evidence="1">The sequence shown here is derived from an EMBL/GenBank/DDBJ whole genome shotgun (WGS) entry which is preliminary data.</text>
</comment>
<keyword evidence="2" id="KW-1185">Reference proteome</keyword>
<name>A0ABV2AVY0_9GAMM</name>
<dbReference type="RefSeq" id="WP_353108405.1">
    <property type="nucleotide sequence ID" value="NZ_APND01000001.1"/>
</dbReference>
<organism evidence="1 2">
    <name type="scientific">Salinisphaera dokdonensis CL-ES53</name>
    <dbReference type="NCBI Taxonomy" id="1304272"/>
    <lineage>
        <taxon>Bacteria</taxon>
        <taxon>Pseudomonadati</taxon>
        <taxon>Pseudomonadota</taxon>
        <taxon>Gammaproteobacteria</taxon>
        <taxon>Salinisphaerales</taxon>
        <taxon>Salinisphaeraceae</taxon>
        <taxon>Salinisphaera</taxon>
    </lineage>
</organism>
<proteinExistence type="predicted"/>
<dbReference type="EMBL" id="APND01000001">
    <property type="protein sequence ID" value="MES1927745.1"/>
    <property type="molecule type" value="Genomic_DNA"/>
</dbReference>
<gene>
    <name evidence="1" type="ORF">SADO_00775</name>
</gene>
<protein>
    <submittedName>
        <fullName evidence="1">Uncharacterized protein</fullName>
    </submittedName>
</protein>